<protein>
    <submittedName>
        <fullName evidence="1">Uncharacterized protein</fullName>
    </submittedName>
</protein>
<reference evidence="1" key="1">
    <citation type="journal article" date="2021" name="Nat. Commun.">
        <title>Genetic determinants of endophytism in the Arabidopsis root mycobiome.</title>
        <authorList>
            <person name="Mesny F."/>
            <person name="Miyauchi S."/>
            <person name="Thiergart T."/>
            <person name="Pickel B."/>
            <person name="Atanasova L."/>
            <person name="Karlsson M."/>
            <person name="Huettel B."/>
            <person name="Barry K.W."/>
            <person name="Haridas S."/>
            <person name="Chen C."/>
            <person name="Bauer D."/>
            <person name="Andreopoulos W."/>
            <person name="Pangilinan J."/>
            <person name="LaButti K."/>
            <person name="Riley R."/>
            <person name="Lipzen A."/>
            <person name="Clum A."/>
            <person name="Drula E."/>
            <person name="Henrissat B."/>
            <person name="Kohler A."/>
            <person name="Grigoriev I.V."/>
            <person name="Martin F.M."/>
            <person name="Hacquard S."/>
        </authorList>
    </citation>
    <scope>NUCLEOTIDE SEQUENCE</scope>
    <source>
        <strain evidence="1">MPI-SDFR-AT-0117</strain>
    </source>
</reference>
<gene>
    <name evidence="1" type="ORF">F5X68DRAFT_261598</name>
</gene>
<name>A0A9P8VDK3_9PEZI</name>
<proteinExistence type="predicted"/>
<dbReference type="Proteomes" id="UP000770015">
    <property type="component" value="Unassembled WGS sequence"/>
</dbReference>
<keyword evidence="2" id="KW-1185">Reference proteome</keyword>
<dbReference type="OrthoDB" id="5095531at2759"/>
<dbReference type="EMBL" id="JAGSXJ010000011">
    <property type="protein sequence ID" value="KAH6687416.1"/>
    <property type="molecule type" value="Genomic_DNA"/>
</dbReference>
<accession>A0A9P8VDK3</accession>
<sequence>MADDNSTQRREIAKWHYERHSLRTLPKTDGKEVPEEDLVPTKVELLGSPKSWILLECPNPLVDRYDPKKVDRHSIKKTGTHCPLYVGIDTFTLHPVFIYAKTEEVNLESNDPPSFKFKTAPGDAPASKACLVLHEYFHSYQALAITKLVTMGDAETLDNIGRDMVKAAFRAQMKSLKQGEPIQPLQHPKHVNFSVSHCMYPHEDSFDDEVVPYELRLPRLTKATITSRLFGLAIDIHRLLSQDNIYLNTIITAIVVWCDHEADPKRRIEQSFPRGDDSYVDYYDSDDEAWFYVHRQGLVDFVAIWPHYLRFHEIHKLGTYIHPLRFAAAIIRKRRALKSHRLFSPVEYPEWEEVALHEMTLSGLHTPDDWVFAVPAHLSGSRLKQSYSAGGIVLLEELQKSLALPDINMIGHPAYPLIHSPIMRVITPLAWVNPMINRTQSWRGEWHSSAMIMTASVTTCRGYRDRNPENDCLWLVCGDQLTVGGPPKPLEPNDVACFYRLVNGDDKGEEELSPVKHLKALTSVEAAAWMKKAAETRLSMARESGIAMEELSVDELGLPTWPEIGAHVKARLKRKSPAP</sequence>
<comment type="caution">
    <text evidence="1">The sequence shown here is derived from an EMBL/GenBank/DDBJ whole genome shotgun (WGS) entry which is preliminary data.</text>
</comment>
<evidence type="ECO:0000313" key="2">
    <source>
        <dbReference type="Proteomes" id="UP000770015"/>
    </source>
</evidence>
<organism evidence="1 2">
    <name type="scientific">Plectosphaerella plurivora</name>
    <dbReference type="NCBI Taxonomy" id="936078"/>
    <lineage>
        <taxon>Eukaryota</taxon>
        <taxon>Fungi</taxon>
        <taxon>Dikarya</taxon>
        <taxon>Ascomycota</taxon>
        <taxon>Pezizomycotina</taxon>
        <taxon>Sordariomycetes</taxon>
        <taxon>Hypocreomycetidae</taxon>
        <taxon>Glomerellales</taxon>
        <taxon>Plectosphaerellaceae</taxon>
        <taxon>Plectosphaerella</taxon>
    </lineage>
</organism>
<dbReference type="AlphaFoldDB" id="A0A9P8VDK3"/>
<evidence type="ECO:0000313" key="1">
    <source>
        <dbReference type="EMBL" id="KAH6687416.1"/>
    </source>
</evidence>